<dbReference type="RefSeq" id="XP_009523699.1">
    <property type="nucleotide sequence ID" value="XM_009525404.1"/>
</dbReference>
<name>G4Z663_PHYSP</name>
<feature type="compositionally biased region" description="Basic and acidic residues" evidence="1">
    <location>
        <begin position="1"/>
        <end position="12"/>
    </location>
</feature>
<keyword evidence="3" id="KW-1185">Reference proteome</keyword>
<proteinExistence type="predicted"/>
<reference evidence="2 3" key="1">
    <citation type="journal article" date="2006" name="Science">
        <title>Phytophthora genome sequences uncover evolutionary origins and mechanisms of pathogenesis.</title>
        <authorList>
            <person name="Tyler B.M."/>
            <person name="Tripathy S."/>
            <person name="Zhang X."/>
            <person name="Dehal P."/>
            <person name="Jiang R.H."/>
            <person name="Aerts A."/>
            <person name="Arredondo F.D."/>
            <person name="Baxter L."/>
            <person name="Bensasson D."/>
            <person name="Beynon J.L."/>
            <person name="Chapman J."/>
            <person name="Damasceno C.M."/>
            <person name="Dorrance A.E."/>
            <person name="Dou D."/>
            <person name="Dickerman A.W."/>
            <person name="Dubchak I.L."/>
            <person name="Garbelotto M."/>
            <person name="Gijzen M."/>
            <person name="Gordon S.G."/>
            <person name="Govers F."/>
            <person name="Grunwald N.J."/>
            <person name="Huang W."/>
            <person name="Ivors K.L."/>
            <person name="Jones R.W."/>
            <person name="Kamoun S."/>
            <person name="Krampis K."/>
            <person name="Lamour K.H."/>
            <person name="Lee M.K."/>
            <person name="McDonald W.H."/>
            <person name="Medina M."/>
            <person name="Meijer H.J."/>
            <person name="Nordberg E.K."/>
            <person name="Maclean D.J."/>
            <person name="Ospina-Giraldo M.D."/>
            <person name="Morris P.F."/>
            <person name="Phuntumart V."/>
            <person name="Putnam N.H."/>
            <person name="Rash S."/>
            <person name="Rose J.K."/>
            <person name="Sakihama Y."/>
            <person name="Salamov A.A."/>
            <person name="Savidor A."/>
            <person name="Scheuring C.F."/>
            <person name="Smith B.M."/>
            <person name="Sobral B.W."/>
            <person name="Terry A."/>
            <person name="Torto-Alalibo T.A."/>
            <person name="Win J."/>
            <person name="Xu Z."/>
            <person name="Zhang H."/>
            <person name="Grigoriev I.V."/>
            <person name="Rokhsar D.S."/>
            <person name="Boore J.L."/>
        </authorList>
    </citation>
    <scope>NUCLEOTIDE SEQUENCE [LARGE SCALE GENOMIC DNA]</scope>
    <source>
        <strain evidence="2 3">P6497</strain>
    </source>
</reference>
<dbReference type="Proteomes" id="UP000002640">
    <property type="component" value="Unassembled WGS sequence"/>
</dbReference>
<sequence length="325" mass="33522">MATTVARDERAQRRAASAERTAAEAAAAAAKRQKPSGGMTVETDEGGTQVSVTLGTAEIRSAGDTPLGTSCGDGAGGRTAGSDNGSGQPGGRRAPAGSGDVEGRGRPSGDAGSSGGSGSPSSDSVTQPGPSVDVAGHSGAIVDLTNIRGDGGRGSARQSQAPPPPPPARGTGVGMAPAGGPARMQAPPPPLAVREKAKSLKLSKFKGLDDSMPVTMWLKTVRAEVRRQAATMGVQWTEAQLYHEVAAHLDGEAQRWFATVMETVAPGDENIDTLASMLRATYMTRRTMPEVVDLLNARRQLRGERLLEYAQSLREIAEQGDISED</sequence>
<evidence type="ECO:0008006" key="4">
    <source>
        <dbReference type="Google" id="ProtNLM"/>
    </source>
</evidence>
<dbReference type="EMBL" id="JH159153">
    <property type="protein sequence ID" value="EGZ20982.1"/>
    <property type="molecule type" value="Genomic_DNA"/>
</dbReference>
<organism evidence="2 3">
    <name type="scientific">Phytophthora sojae (strain P6497)</name>
    <name type="common">Soybean stem and root rot agent</name>
    <name type="synonym">Phytophthora megasperma f. sp. glycines</name>
    <dbReference type="NCBI Taxonomy" id="1094619"/>
    <lineage>
        <taxon>Eukaryota</taxon>
        <taxon>Sar</taxon>
        <taxon>Stramenopiles</taxon>
        <taxon>Oomycota</taxon>
        <taxon>Peronosporomycetes</taxon>
        <taxon>Peronosporales</taxon>
        <taxon>Peronosporaceae</taxon>
        <taxon>Phytophthora</taxon>
    </lineage>
</organism>
<evidence type="ECO:0000256" key="1">
    <source>
        <dbReference type="SAM" id="MobiDB-lite"/>
    </source>
</evidence>
<dbReference type="AlphaFoldDB" id="G4Z663"/>
<accession>G4Z663</accession>
<evidence type="ECO:0000313" key="2">
    <source>
        <dbReference type="EMBL" id="EGZ20982.1"/>
    </source>
</evidence>
<gene>
    <name evidence="2" type="ORF">PHYSODRAFT_329025</name>
</gene>
<feature type="compositionally biased region" description="Low complexity" evidence="1">
    <location>
        <begin position="14"/>
        <end position="30"/>
    </location>
</feature>
<dbReference type="InParanoid" id="G4Z663"/>
<dbReference type="OMA" id="NDHTARG"/>
<protein>
    <recommendedName>
        <fullName evidence="4">Retrotransposon gag domain-containing protein</fullName>
    </recommendedName>
</protein>
<evidence type="ECO:0000313" key="3">
    <source>
        <dbReference type="Proteomes" id="UP000002640"/>
    </source>
</evidence>
<feature type="region of interest" description="Disordered" evidence="1">
    <location>
        <begin position="1"/>
        <end position="195"/>
    </location>
</feature>
<dbReference type="KEGG" id="psoj:PHYSODRAFT_329025"/>
<dbReference type="GeneID" id="20645874"/>